<reference evidence="1 2" key="1">
    <citation type="submission" date="2024-05" db="EMBL/GenBank/DDBJ databases">
        <authorList>
            <person name="Kim H.-Y."/>
            <person name="Kim E."/>
            <person name="Cai Y."/>
            <person name="Yang S.-M."/>
            <person name="Lee W."/>
        </authorList>
    </citation>
    <scope>NUCLEOTIDE SEQUENCE [LARGE SCALE GENOMIC DNA]</scope>
    <source>
        <strain evidence="1 2">FBL11</strain>
    </source>
</reference>
<organism evidence="1 2">
    <name type="scientific">Psychrobacter saeujeotis</name>
    <dbReference type="NCBI Taxonomy" id="3143436"/>
    <lineage>
        <taxon>Bacteria</taxon>
        <taxon>Pseudomonadati</taxon>
        <taxon>Pseudomonadota</taxon>
        <taxon>Gammaproteobacteria</taxon>
        <taxon>Moraxellales</taxon>
        <taxon>Moraxellaceae</taxon>
        <taxon>Psychrobacter</taxon>
    </lineage>
</organism>
<dbReference type="SUPFAM" id="SSF109604">
    <property type="entry name" value="HD-domain/PDEase-like"/>
    <property type="match status" value="1"/>
</dbReference>
<dbReference type="PIRSF" id="PIRSF035170">
    <property type="entry name" value="HD_phosphohydro"/>
    <property type="match status" value="1"/>
</dbReference>
<dbReference type="PANTHER" id="PTHR21174">
    <property type="match status" value="1"/>
</dbReference>
<name>A0ABU9X6W7_9GAMM</name>
<dbReference type="EMBL" id="JBDGHN010000002">
    <property type="protein sequence ID" value="MEN2750122.1"/>
    <property type="molecule type" value="Genomic_DNA"/>
</dbReference>
<evidence type="ECO:0000313" key="1">
    <source>
        <dbReference type="EMBL" id="MEN2750122.1"/>
    </source>
</evidence>
<dbReference type="Proteomes" id="UP001461960">
    <property type="component" value="Unassembled WGS sequence"/>
</dbReference>
<comment type="caution">
    <text evidence="1">The sequence shown here is derived from an EMBL/GenBank/DDBJ whole genome shotgun (WGS) entry which is preliminary data.</text>
</comment>
<dbReference type="InterPro" id="IPR009218">
    <property type="entry name" value="HD_phosphohydro"/>
</dbReference>
<evidence type="ECO:0008006" key="3">
    <source>
        <dbReference type="Google" id="ProtNLM"/>
    </source>
</evidence>
<accession>A0ABU9X6W7</accession>
<protein>
    <recommendedName>
        <fullName evidence="3">Metal-dependent HD superfamily phosphohydrolase</fullName>
    </recommendedName>
</protein>
<evidence type="ECO:0000313" key="2">
    <source>
        <dbReference type="Proteomes" id="UP001461960"/>
    </source>
</evidence>
<proteinExistence type="predicted"/>
<gene>
    <name evidence="1" type="ORF">AAIR29_00605</name>
</gene>
<dbReference type="PANTHER" id="PTHR21174:SF0">
    <property type="entry name" value="HD PHOSPHOHYDROLASE FAMILY PROTEIN-RELATED"/>
    <property type="match status" value="1"/>
</dbReference>
<keyword evidence="2" id="KW-1185">Reference proteome</keyword>
<sequence length="222" mass="25448">MDDLSQTEAALGLGFVRHLSAIDSDIKSAKVNALWQDIATRYNEATRAYHTLSHLQQLFAQFEQVKHKLYEPHIIALALYYHDVIYNPTSTNNERKSAEYAVEALSHYLSVEQCQYISTLIMMTANHQLDELANPNKSSDAAYLLDMDLSILGASWPEYEQYAKAVRQEYSHVSLTDYCTGRMAVLNGLLAHPKLYLTNYYYERLEMQARDNIKRELTLLAA</sequence>
<dbReference type="RefSeq" id="WP_299217767.1">
    <property type="nucleotide sequence ID" value="NZ_JBDGHN010000002.1"/>
</dbReference>